<reference evidence="1" key="1">
    <citation type="journal article" date="2020" name="New Phytol.">
        <title>Comparative genomics reveals dynamic genome evolution in host specialist ectomycorrhizal fungi.</title>
        <authorList>
            <person name="Lofgren L.A."/>
            <person name="Nguyen N.H."/>
            <person name="Vilgalys R."/>
            <person name="Ruytinx J."/>
            <person name="Liao H.L."/>
            <person name="Branco S."/>
            <person name="Kuo A."/>
            <person name="LaButti K."/>
            <person name="Lipzen A."/>
            <person name="Andreopoulos W."/>
            <person name="Pangilinan J."/>
            <person name="Riley R."/>
            <person name="Hundley H."/>
            <person name="Na H."/>
            <person name="Barry K."/>
            <person name="Grigoriev I.V."/>
            <person name="Stajich J.E."/>
            <person name="Kennedy P.G."/>
        </authorList>
    </citation>
    <scope>NUCLEOTIDE SEQUENCE</scope>
    <source>
        <strain evidence="1">MN1</strain>
    </source>
</reference>
<keyword evidence="2" id="KW-1185">Reference proteome</keyword>
<evidence type="ECO:0000313" key="2">
    <source>
        <dbReference type="Proteomes" id="UP000807769"/>
    </source>
</evidence>
<accession>A0A9P7E782</accession>
<proteinExistence type="predicted"/>
<protein>
    <submittedName>
        <fullName evidence="1">Uncharacterized protein</fullName>
    </submittedName>
</protein>
<dbReference type="RefSeq" id="XP_041190807.1">
    <property type="nucleotide sequence ID" value="XM_041329051.1"/>
</dbReference>
<dbReference type="AlphaFoldDB" id="A0A9P7E782"/>
<feature type="non-terminal residue" evidence="1">
    <location>
        <position position="1"/>
    </location>
</feature>
<evidence type="ECO:0000313" key="1">
    <source>
        <dbReference type="EMBL" id="KAG1812784.1"/>
    </source>
</evidence>
<dbReference type="OrthoDB" id="2681164at2759"/>
<gene>
    <name evidence="1" type="ORF">BJ212DRAFT_1199556</name>
</gene>
<comment type="caution">
    <text evidence="1">The sequence shown here is derived from an EMBL/GenBank/DDBJ whole genome shotgun (WGS) entry which is preliminary data.</text>
</comment>
<feature type="non-terminal residue" evidence="1">
    <location>
        <position position="158"/>
    </location>
</feature>
<name>A0A9P7E782_9AGAM</name>
<sequence>LLQSTGAVISGSSALNIVQAKQGAVNINDLDVYTTLPKFEQLLNFFEESEGYKVTDHFCHPPPGPYNNTGIAKLIRLQKRTQKVDIIVTNLTLAAAPIFQFHSTVIMNFISAECIFCAYPMWTLNMAGLIHPRMYKQDATNLTTISGLAKYMKRGFSL</sequence>
<dbReference type="GeneID" id="64623068"/>
<dbReference type="EMBL" id="JABBWG010000025">
    <property type="protein sequence ID" value="KAG1812784.1"/>
    <property type="molecule type" value="Genomic_DNA"/>
</dbReference>
<organism evidence="1 2">
    <name type="scientific">Suillus subaureus</name>
    <dbReference type="NCBI Taxonomy" id="48587"/>
    <lineage>
        <taxon>Eukaryota</taxon>
        <taxon>Fungi</taxon>
        <taxon>Dikarya</taxon>
        <taxon>Basidiomycota</taxon>
        <taxon>Agaricomycotina</taxon>
        <taxon>Agaricomycetes</taxon>
        <taxon>Agaricomycetidae</taxon>
        <taxon>Boletales</taxon>
        <taxon>Suillineae</taxon>
        <taxon>Suillaceae</taxon>
        <taxon>Suillus</taxon>
    </lineage>
</organism>
<dbReference type="Proteomes" id="UP000807769">
    <property type="component" value="Unassembled WGS sequence"/>
</dbReference>